<accession>A0A0P7VA64</accession>
<dbReference type="InterPro" id="IPR001611">
    <property type="entry name" value="Leu-rich_rpt"/>
</dbReference>
<dbReference type="Gene3D" id="3.80.10.10">
    <property type="entry name" value="Ribonuclease Inhibitor"/>
    <property type="match status" value="1"/>
</dbReference>
<dbReference type="EMBL" id="JARO02003676">
    <property type="protein sequence ID" value="KPP70018.1"/>
    <property type="molecule type" value="Genomic_DNA"/>
</dbReference>
<dbReference type="STRING" id="113540.ENSSFOP00015021677"/>
<dbReference type="GO" id="GO:0008270">
    <property type="term" value="F:zinc ion binding"/>
    <property type="evidence" value="ECO:0007669"/>
    <property type="project" value="UniProtKB-KW"/>
</dbReference>
<dbReference type="InterPro" id="IPR013083">
    <property type="entry name" value="Znf_RING/FYVE/PHD"/>
</dbReference>
<gene>
    <name evidence="9" type="ORF">Z043_111185</name>
</gene>
<dbReference type="SUPFAM" id="SSF47769">
    <property type="entry name" value="SAM/Pointed domain"/>
    <property type="match status" value="1"/>
</dbReference>
<dbReference type="Pfam" id="PF13855">
    <property type="entry name" value="LRR_8"/>
    <property type="match status" value="1"/>
</dbReference>
<dbReference type="InterPro" id="IPR032675">
    <property type="entry name" value="LRR_dom_sf"/>
</dbReference>
<keyword evidence="5" id="KW-0862">Zinc</keyword>
<dbReference type="PANTHER" id="PTHR48051">
    <property type="match status" value="1"/>
</dbReference>
<evidence type="ECO:0000256" key="7">
    <source>
        <dbReference type="SAM" id="Coils"/>
    </source>
</evidence>
<proteinExistence type="predicted"/>
<dbReference type="SMART" id="SM00369">
    <property type="entry name" value="LRR_TYP"/>
    <property type="match status" value="4"/>
</dbReference>
<keyword evidence="4 6" id="KW-0863">Zinc-finger</keyword>
<dbReference type="Gene3D" id="1.10.150.50">
    <property type="entry name" value="Transcription Factor, Ets-1"/>
    <property type="match status" value="1"/>
</dbReference>
<sequence>AKEAGADDILDISTCELTEVLDLHENNLTSLPEDIGQLKALQVLNAEKNQIKALPETIGDLHLLQTLNVKGNHLSKLPSSLGRLCSLRTLDISENQVKELPLAMANIRTLEVSLSVVEGGAVENECLTLDATQMTFPPASVCAGGTEVIQRFLCSELGVEYCPPSQYLLPVLERDGGPVEADCVDGEQEAWQNKFLDYAKRKEQKQQEKLEFERRLDEEQREHTQLFLLNHSRKEDILQSVKQLSLCFRQKKSAEFLQALEEDRIHLEQLTSITQEEANSLRKREVAAAMQKMLSESYSLRLLQEASETRRNNLVTETCRSLESLDKKFDQVLSLQQLDKSKAIAQILQEEEMQKAAFEALQLQKDSVHGFIRNQIRLIEAELRQLTRLEVKRRDLDAENLQGLLSEQRSALTDMLQQLLKQKDQREQELRQILGEMEQKSDSNLQNYWMIQYQRLLDAKPLSLRMQEAGVEKELVSLLCKLSAQHYLPVVAHHRVTAESLRHMTQSDLSKLGISEVGIQKALLNWAKEKTVTPTKVVQLEEEEEEAAAGPLVPSAPCVPTSPPYSPVLGVVPSAPSLEERPGSSECVVCMEKESQVIFLPCGHVCCCQVCSDALQTCPLCRSHISQRVRIYHP</sequence>
<dbReference type="InterPro" id="IPR001660">
    <property type="entry name" value="SAM"/>
</dbReference>
<dbReference type="PANTHER" id="PTHR48051:SF47">
    <property type="entry name" value="LEUCINE RICH REPEAT AND STERILE ALPHA MOTIF CONTAINING 1"/>
    <property type="match status" value="1"/>
</dbReference>
<keyword evidence="3" id="KW-0677">Repeat</keyword>
<evidence type="ECO:0000256" key="6">
    <source>
        <dbReference type="PROSITE-ProRule" id="PRU00175"/>
    </source>
</evidence>
<dbReference type="AlphaFoldDB" id="A0A0P7VA64"/>
<evidence type="ECO:0000256" key="5">
    <source>
        <dbReference type="ARBA" id="ARBA00022833"/>
    </source>
</evidence>
<keyword evidence="2" id="KW-0479">Metal-binding</keyword>
<dbReference type="SMART" id="SM00184">
    <property type="entry name" value="RING"/>
    <property type="match status" value="1"/>
</dbReference>
<dbReference type="InterPro" id="IPR003591">
    <property type="entry name" value="Leu-rich_rpt_typical-subtyp"/>
</dbReference>
<dbReference type="PROSITE" id="PS50089">
    <property type="entry name" value="ZF_RING_2"/>
    <property type="match status" value="1"/>
</dbReference>
<dbReference type="Pfam" id="PF00536">
    <property type="entry name" value="SAM_1"/>
    <property type="match status" value="1"/>
</dbReference>
<dbReference type="InterPro" id="IPR050216">
    <property type="entry name" value="LRR_domain-containing"/>
</dbReference>
<dbReference type="Proteomes" id="UP000034805">
    <property type="component" value="Unassembled WGS sequence"/>
</dbReference>
<name>A0A0P7VA64_SCLFO</name>
<dbReference type="GO" id="GO:0005737">
    <property type="term" value="C:cytoplasm"/>
    <property type="evidence" value="ECO:0007669"/>
    <property type="project" value="TreeGrafter"/>
</dbReference>
<evidence type="ECO:0000256" key="4">
    <source>
        <dbReference type="ARBA" id="ARBA00022771"/>
    </source>
</evidence>
<dbReference type="InterPro" id="IPR001841">
    <property type="entry name" value="Znf_RING"/>
</dbReference>
<feature type="coiled-coil region" evidence="7">
    <location>
        <begin position="379"/>
        <end position="440"/>
    </location>
</feature>
<comment type="caution">
    <text evidence="9">The sequence shown here is derived from an EMBL/GenBank/DDBJ whole genome shotgun (WGS) entry which is preliminary data.</text>
</comment>
<evidence type="ECO:0000313" key="9">
    <source>
        <dbReference type="EMBL" id="KPP70018.1"/>
    </source>
</evidence>
<dbReference type="CDD" id="cd16515">
    <property type="entry name" value="RING-HC_LRSAM1"/>
    <property type="match status" value="1"/>
</dbReference>
<keyword evidence="1" id="KW-0433">Leucine-rich repeat</keyword>
<reference evidence="9 10" key="1">
    <citation type="submission" date="2015-08" db="EMBL/GenBank/DDBJ databases">
        <title>The genome of the Asian arowana (Scleropages formosus).</title>
        <authorList>
            <person name="Tan M.H."/>
            <person name="Gan H.M."/>
            <person name="Croft L.J."/>
            <person name="Austin C.M."/>
        </authorList>
    </citation>
    <scope>NUCLEOTIDE SEQUENCE [LARGE SCALE GENOMIC DNA]</scope>
    <source>
        <strain evidence="9">Aro1</strain>
    </source>
</reference>
<evidence type="ECO:0000256" key="1">
    <source>
        <dbReference type="ARBA" id="ARBA00022614"/>
    </source>
</evidence>
<dbReference type="Pfam" id="PF13920">
    <property type="entry name" value="zf-C3HC4_3"/>
    <property type="match status" value="1"/>
</dbReference>
<feature type="non-terminal residue" evidence="9">
    <location>
        <position position="1"/>
    </location>
</feature>
<dbReference type="Gene3D" id="3.30.40.10">
    <property type="entry name" value="Zinc/RING finger domain, C3HC4 (zinc finger)"/>
    <property type="match status" value="1"/>
</dbReference>
<feature type="domain" description="RING-type" evidence="8">
    <location>
        <begin position="587"/>
        <end position="622"/>
    </location>
</feature>
<evidence type="ECO:0000313" key="10">
    <source>
        <dbReference type="Proteomes" id="UP000034805"/>
    </source>
</evidence>
<evidence type="ECO:0000256" key="2">
    <source>
        <dbReference type="ARBA" id="ARBA00022723"/>
    </source>
</evidence>
<dbReference type="InterPro" id="IPR013761">
    <property type="entry name" value="SAM/pointed_sf"/>
</dbReference>
<keyword evidence="7" id="KW-0175">Coiled coil</keyword>
<evidence type="ECO:0000256" key="3">
    <source>
        <dbReference type="ARBA" id="ARBA00022737"/>
    </source>
</evidence>
<evidence type="ECO:0000259" key="8">
    <source>
        <dbReference type="PROSITE" id="PS50089"/>
    </source>
</evidence>
<organism evidence="9 10">
    <name type="scientific">Scleropages formosus</name>
    <name type="common">Asian bonytongue</name>
    <name type="synonym">Osteoglossum formosum</name>
    <dbReference type="NCBI Taxonomy" id="113540"/>
    <lineage>
        <taxon>Eukaryota</taxon>
        <taxon>Metazoa</taxon>
        <taxon>Chordata</taxon>
        <taxon>Craniata</taxon>
        <taxon>Vertebrata</taxon>
        <taxon>Euteleostomi</taxon>
        <taxon>Actinopterygii</taxon>
        <taxon>Neopterygii</taxon>
        <taxon>Teleostei</taxon>
        <taxon>Osteoglossocephala</taxon>
        <taxon>Osteoglossomorpha</taxon>
        <taxon>Osteoglossiformes</taxon>
        <taxon>Osteoglossidae</taxon>
        <taxon>Scleropages</taxon>
    </lineage>
</organism>
<dbReference type="SUPFAM" id="SSF57850">
    <property type="entry name" value="RING/U-box"/>
    <property type="match status" value="1"/>
</dbReference>
<dbReference type="SUPFAM" id="SSF52058">
    <property type="entry name" value="L domain-like"/>
    <property type="match status" value="1"/>
</dbReference>
<protein>
    <submittedName>
        <fullName evidence="9">E3 ubiquitin-protein ligase LRSAM1-like</fullName>
    </submittedName>
</protein>
<dbReference type="SMART" id="SM00364">
    <property type="entry name" value="LRR_BAC"/>
    <property type="match status" value="3"/>
</dbReference>